<name>A0A6G3T1M6_STRAQ</name>
<feature type="non-terminal residue" evidence="1">
    <location>
        <position position="1"/>
    </location>
</feature>
<comment type="caution">
    <text evidence="1">The sequence shown here is derived from an EMBL/GenBank/DDBJ whole genome shotgun (WGS) entry which is preliminary data.</text>
</comment>
<dbReference type="EMBL" id="JAAGMK010000961">
    <property type="protein sequence ID" value="NEB89164.1"/>
    <property type="molecule type" value="Genomic_DNA"/>
</dbReference>
<proteinExistence type="predicted"/>
<organism evidence="1">
    <name type="scientific">Streptomyces anulatus</name>
    <name type="common">Streptomyces chrysomallus</name>
    <dbReference type="NCBI Taxonomy" id="1892"/>
    <lineage>
        <taxon>Bacteria</taxon>
        <taxon>Bacillati</taxon>
        <taxon>Actinomycetota</taxon>
        <taxon>Actinomycetes</taxon>
        <taxon>Kitasatosporales</taxon>
        <taxon>Streptomycetaceae</taxon>
        <taxon>Streptomyces</taxon>
    </lineage>
</organism>
<gene>
    <name evidence="1" type="ORF">G3I43_34130</name>
</gene>
<evidence type="ECO:0000313" key="1">
    <source>
        <dbReference type="EMBL" id="NEB89164.1"/>
    </source>
</evidence>
<reference evidence="1" key="1">
    <citation type="submission" date="2020-01" db="EMBL/GenBank/DDBJ databases">
        <title>Insect and environment-associated Actinomycetes.</title>
        <authorList>
            <person name="Currrie C."/>
            <person name="Chevrette M."/>
            <person name="Carlson C."/>
            <person name="Stubbendieck R."/>
            <person name="Wendt-Pienkowski E."/>
        </authorList>
    </citation>
    <scope>NUCLEOTIDE SEQUENCE</scope>
    <source>
        <strain evidence="1">SID505</strain>
    </source>
</reference>
<sequence>ASPGGPVLLGRSADGRIQLRTAEGVAVRPRGAFALDGVALHLGAVDGRPVVVGFGPDAAPWAWRP</sequence>
<accession>A0A6G3T1M6</accession>
<dbReference type="AlphaFoldDB" id="A0A6G3T1M6"/>
<protein>
    <submittedName>
        <fullName evidence="1">PIG-L family deacetylase</fullName>
    </submittedName>
</protein>